<proteinExistence type="predicted"/>
<name>A0ABT9BMS4_9MICO</name>
<gene>
    <name evidence="1" type="ORF">Q5716_08845</name>
</gene>
<dbReference type="Proteomes" id="UP001241072">
    <property type="component" value="Unassembled WGS sequence"/>
</dbReference>
<organism evidence="1 2">
    <name type="scientific">Antiquaquibacter soli</name>
    <dbReference type="NCBI Taxonomy" id="3064523"/>
    <lineage>
        <taxon>Bacteria</taxon>
        <taxon>Bacillati</taxon>
        <taxon>Actinomycetota</taxon>
        <taxon>Actinomycetes</taxon>
        <taxon>Micrococcales</taxon>
        <taxon>Microbacteriaceae</taxon>
        <taxon>Antiquaquibacter</taxon>
    </lineage>
</organism>
<protein>
    <submittedName>
        <fullName evidence="1">Uncharacterized protein</fullName>
    </submittedName>
</protein>
<dbReference type="EMBL" id="JAUQUB010000001">
    <property type="protein sequence ID" value="MDO7882328.1"/>
    <property type="molecule type" value="Genomic_DNA"/>
</dbReference>
<keyword evidence="2" id="KW-1185">Reference proteome</keyword>
<evidence type="ECO:0000313" key="2">
    <source>
        <dbReference type="Proteomes" id="UP001241072"/>
    </source>
</evidence>
<comment type="caution">
    <text evidence="1">The sequence shown here is derived from an EMBL/GenBank/DDBJ whole genome shotgun (WGS) entry which is preliminary data.</text>
</comment>
<sequence length="238" mass="26614">MDGDDVRLELEGGWIQYSDFLYREVAGRVLEFRPAAGTQIVRLTSENARALEHLTGIINDLQATVRYCIVYESSFESALDPAVQDALWKAALVTYARCFEAGVRKSERPDLSVLDDLGDARKAHEYFMTLRSKYVAHSVNALEMNMTYALLTNDRGETVVARGPGTFQISSNPLNEQGSNTLKRLAETLLHQAQERHGSLSEAVMDELHDMSQEELLALPVITSHVAPDVASMRQTRR</sequence>
<reference evidence="1 2" key="1">
    <citation type="submission" date="2023-07" db="EMBL/GenBank/DDBJ databases">
        <title>Protaetiibacter sp. nov WY-16 isolated from soil.</title>
        <authorList>
            <person name="Liu B."/>
            <person name="Wan Y."/>
        </authorList>
    </citation>
    <scope>NUCLEOTIDE SEQUENCE [LARGE SCALE GENOMIC DNA]</scope>
    <source>
        <strain evidence="1 2">WY-16</strain>
    </source>
</reference>
<dbReference type="RefSeq" id="WP_305002707.1">
    <property type="nucleotide sequence ID" value="NZ_JAUQUB010000001.1"/>
</dbReference>
<accession>A0ABT9BMS4</accession>
<evidence type="ECO:0000313" key="1">
    <source>
        <dbReference type="EMBL" id="MDO7882328.1"/>
    </source>
</evidence>